<dbReference type="GeneID" id="10329232"/>
<reference evidence="1 2" key="1">
    <citation type="journal article" date="2010" name="Environ. Microbiol.">
        <title>Genomic analysis of oceanic cyanobacterial myoviruses compared with T4-like myoviruses from diverse hosts and environments.</title>
        <authorList>
            <person name="Sullivan M.B."/>
            <person name="Huang K.H."/>
            <person name="Ignacio-Espinoza J.C."/>
            <person name="Berlin A.M."/>
            <person name="Kelly L."/>
            <person name="Weigele P.R."/>
            <person name="DeFrancesco A.S."/>
            <person name="Kern S.E."/>
            <person name="Thompson L.R."/>
            <person name="Young S."/>
            <person name="Yandava C."/>
            <person name="Fu R."/>
            <person name="Krastins B."/>
            <person name="Chase M."/>
            <person name="Sarracino D."/>
            <person name="Osburne M.S."/>
            <person name="Henn M.R."/>
            <person name="Chisholm S.W."/>
        </authorList>
    </citation>
    <scope>NUCLEOTIDE SEQUENCE [LARGE SCALE GENOMIC DNA]</scope>
    <source>
        <strain evidence="1">8102-12</strain>
    </source>
</reference>
<gene>
    <name evidence="1" type="ORF">SSSM5_133</name>
</gene>
<dbReference type="OrthoDB" id="25833at10239"/>
<name>E3SKH3_9CAUD</name>
<organism evidence="1 2">
    <name type="scientific">Synechococcus phage S-SSM5</name>
    <dbReference type="NCBI Taxonomy" id="445685"/>
    <lineage>
        <taxon>Viruses</taxon>
        <taxon>Duplodnaviria</taxon>
        <taxon>Heunggongvirae</taxon>
        <taxon>Uroviricota</taxon>
        <taxon>Caudoviricetes</taxon>
        <taxon>Pantevenvirales</taxon>
        <taxon>Kyanoviridae</taxon>
        <taxon>Glaucusvirus</taxon>
        <taxon>Glaucusvirus ssm5</taxon>
    </lineage>
</organism>
<dbReference type="RefSeq" id="YP_004324736.1">
    <property type="nucleotide sequence ID" value="NC_015289.1"/>
</dbReference>
<proteinExistence type="predicted"/>
<keyword evidence="2" id="KW-1185">Reference proteome</keyword>
<accession>E3SKH3</accession>
<protein>
    <submittedName>
        <fullName evidence="1">Uncharacterized protein</fullName>
    </submittedName>
</protein>
<dbReference type="EMBL" id="GU071097">
    <property type="protein sequence ID" value="ADO97937.1"/>
    <property type="molecule type" value="Genomic_DNA"/>
</dbReference>
<dbReference type="KEGG" id="vg:10329232"/>
<evidence type="ECO:0000313" key="1">
    <source>
        <dbReference type="EMBL" id="ADO97937.1"/>
    </source>
</evidence>
<dbReference type="Proteomes" id="UP000006526">
    <property type="component" value="Segment"/>
</dbReference>
<sequence>MNDKIDTSWRQDYLGIKSGLSKSEIKLLEEGPHSLSQSWHLQAMYNDWKVLKGYKDTPPPDCQSSLKEFFAKHKEQGI</sequence>
<evidence type="ECO:0000313" key="2">
    <source>
        <dbReference type="Proteomes" id="UP000006526"/>
    </source>
</evidence>